<comment type="function">
    <text evidence="1 6">Removes the N-terminal methionine from nascent proteins. The N-terminal methionine is often cleaved when the second residue in the primary sequence is small and uncharged (Met-Ala-, Cys, Gly, Pro, Ser, Thr, or Val). Requires deformylation of the N(alpha)-formylated initiator methionine before it can be hydrolyzed.</text>
</comment>
<dbReference type="NCBIfam" id="TIGR00500">
    <property type="entry name" value="met_pdase_I"/>
    <property type="match status" value="1"/>
</dbReference>
<feature type="binding site" evidence="6">
    <location>
        <position position="167"/>
    </location>
    <ligand>
        <name>a divalent metal cation</name>
        <dbReference type="ChEBI" id="CHEBI:60240"/>
        <label>2</label>
        <note>catalytic</note>
    </ligand>
</feature>
<gene>
    <name evidence="6 9" type="primary">map</name>
    <name evidence="9" type="ORF">AB6A68_01450</name>
</gene>
<evidence type="ECO:0000313" key="10">
    <source>
        <dbReference type="Proteomes" id="UP001560267"/>
    </source>
</evidence>
<dbReference type="PROSITE" id="PS00680">
    <property type="entry name" value="MAP_1"/>
    <property type="match status" value="1"/>
</dbReference>
<evidence type="ECO:0000256" key="2">
    <source>
        <dbReference type="ARBA" id="ARBA00022438"/>
    </source>
</evidence>
<dbReference type="InterPro" id="IPR000994">
    <property type="entry name" value="Pept_M24"/>
</dbReference>
<keyword evidence="2 6" id="KW-0031">Aminopeptidase</keyword>
<evidence type="ECO:0000256" key="5">
    <source>
        <dbReference type="ARBA" id="ARBA00022801"/>
    </source>
</evidence>
<feature type="binding site" evidence="6">
    <location>
        <position position="231"/>
    </location>
    <ligand>
        <name>a divalent metal cation</name>
        <dbReference type="ChEBI" id="CHEBI:60240"/>
        <label>2</label>
        <note>catalytic</note>
    </ligand>
</feature>
<evidence type="ECO:0000313" key="9">
    <source>
        <dbReference type="EMBL" id="MEX6428509.1"/>
    </source>
</evidence>
<evidence type="ECO:0000259" key="8">
    <source>
        <dbReference type="Pfam" id="PF00557"/>
    </source>
</evidence>
<evidence type="ECO:0000256" key="3">
    <source>
        <dbReference type="ARBA" id="ARBA00022670"/>
    </source>
</evidence>
<comment type="subunit">
    <text evidence="6">Monomer.</text>
</comment>
<keyword evidence="10" id="KW-1185">Reference proteome</keyword>
<dbReference type="Pfam" id="PF00557">
    <property type="entry name" value="Peptidase_M24"/>
    <property type="match status" value="1"/>
</dbReference>
<dbReference type="InterPro" id="IPR001714">
    <property type="entry name" value="Pept_M24_MAP"/>
</dbReference>
<dbReference type="PRINTS" id="PR00599">
    <property type="entry name" value="MAPEPTIDASE"/>
</dbReference>
<dbReference type="PANTHER" id="PTHR43330">
    <property type="entry name" value="METHIONINE AMINOPEPTIDASE"/>
    <property type="match status" value="1"/>
</dbReference>
<dbReference type="Gene3D" id="3.90.230.10">
    <property type="entry name" value="Creatinase/methionine aminopeptidase superfamily"/>
    <property type="match status" value="1"/>
</dbReference>
<protein>
    <recommendedName>
        <fullName evidence="6 7">Methionine aminopeptidase</fullName>
        <shortName evidence="6">MAP</shortName>
        <shortName evidence="6">MetAP</shortName>
        <ecNumber evidence="6 7">3.4.11.18</ecNumber>
    </recommendedName>
    <alternativeName>
        <fullName evidence="6">Peptidase M</fullName>
    </alternativeName>
</protein>
<keyword evidence="3 6" id="KW-0645">Protease</keyword>
<keyword evidence="5 6" id="KW-0378">Hydrolase</keyword>
<name>A0ABV3XYX4_9ACTN</name>
<feature type="binding site" evidence="6">
    <location>
        <position position="93"/>
    </location>
    <ligand>
        <name>a divalent metal cation</name>
        <dbReference type="ChEBI" id="CHEBI:60240"/>
        <label>1</label>
    </ligand>
</feature>
<comment type="catalytic activity">
    <reaction evidence="6 7">
        <text>Release of N-terminal amino acids, preferentially methionine, from peptides and arylamides.</text>
        <dbReference type="EC" id="3.4.11.18"/>
    </reaction>
</comment>
<dbReference type="HAMAP" id="MF_01974">
    <property type="entry name" value="MetAP_1"/>
    <property type="match status" value="1"/>
</dbReference>
<proteinExistence type="inferred from homology"/>
<organism evidence="9 10">
    <name type="scientific">Ferrimicrobium acidiphilum</name>
    <dbReference type="NCBI Taxonomy" id="121039"/>
    <lineage>
        <taxon>Bacteria</taxon>
        <taxon>Bacillati</taxon>
        <taxon>Actinomycetota</taxon>
        <taxon>Acidimicrobiia</taxon>
        <taxon>Acidimicrobiales</taxon>
        <taxon>Acidimicrobiaceae</taxon>
        <taxon>Ferrimicrobium</taxon>
    </lineage>
</organism>
<reference evidence="9 10" key="1">
    <citation type="submission" date="2024-07" db="EMBL/GenBank/DDBJ databases">
        <title>Draft Genome Sequence of Ferrimicrobium acidiphilum Strain YE2023, Isolated from a Pulp of Bioleach Reactor.</title>
        <authorList>
            <person name="Elkina Y.A."/>
            <person name="Bulaeva A.G."/>
            <person name="Beletsky A.V."/>
            <person name="Mardanov A.V."/>
        </authorList>
    </citation>
    <scope>NUCLEOTIDE SEQUENCE [LARGE SCALE GENOMIC DNA]</scope>
    <source>
        <strain evidence="9 10">YE2023</strain>
    </source>
</reference>
<dbReference type="InterPro" id="IPR036005">
    <property type="entry name" value="Creatinase/aminopeptidase-like"/>
</dbReference>
<dbReference type="EC" id="3.4.11.18" evidence="6 7"/>
<feature type="binding site" evidence="6">
    <location>
        <position position="104"/>
    </location>
    <ligand>
        <name>a divalent metal cation</name>
        <dbReference type="ChEBI" id="CHEBI:60240"/>
        <label>1</label>
    </ligand>
</feature>
<dbReference type="RefSeq" id="WP_298404232.1">
    <property type="nucleotide sequence ID" value="NZ_JBFSHR010000003.1"/>
</dbReference>
<dbReference type="InterPro" id="IPR002467">
    <property type="entry name" value="Pept_M24A_MAP1"/>
</dbReference>
<dbReference type="CDD" id="cd01086">
    <property type="entry name" value="MetAP1"/>
    <property type="match status" value="1"/>
</dbReference>
<feature type="binding site" evidence="6">
    <location>
        <position position="200"/>
    </location>
    <ligand>
        <name>a divalent metal cation</name>
        <dbReference type="ChEBI" id="CHEBI:60240"/>
        <label>2</label>
        <note>catalytic</note>
    </ligand>
</feature>
<accession>A0ABV3XYX4</accession>
<feature type="binding site" evidence="6">
    <location>
        <position position="174"/>
    </location>
    <ligand>
        <name>substrate</name>
    </ligand>
</feature>
<feature type="binding site" evidence="6">
    <location>
        <position position="231"/>
    </location>
    <ligand>
        <name>a divalent metal cation</name>
        <dbReference type="ChEBI" id="CHEBI:60240"/>
        <label>1</label>
    </ligand>
</feature>
<dbReference type="Proteomes" id="UP001560267">
    <property type="component" value="Unassembled WGS sequence"/>
</dbReference>
<evidence type="ECO:0000256" key="4">
    <source>
        <dbReference type="ARBA" id="ARBA00022723"/>
    </source>
</evidence>
<comment type="similarity">
    <text evidence="6">Belongs to the peptidase M24A family. Methionine aminopeptidase type 1 subfamily.</text>
</comment>
<feature type="binding site" evidence="6">
    <location>
        <position position="104"/>
    </location>
    <ligand>
        <name>a divalent metal cation</name>
        <dbReference type="ChEBI" id="CHEBI:60240"/>
        <label>2</label>
        <note>catalytic</note>
    </ligand>
</feature>
<evidence type="ECO:0000256" key="6">
    <source>
        <dbReference type="HAMAP-Rule" id="MF_01974"/>
    </source>
</evidence>
<dbReference type="PANTHER" id="PTHR43330:SF27">
    <property type="entry name" value="METHIONINE AMINOPEPTIDASE"/>
    <property type="match status" value="1"/>
</dbReference>
<dbReference type="GO" id="GO:0004239">
    <property type="term" value="F:initiator methionyl aminopeptidase activity"/>
    <property type="evidence" value="ECO:0007669"/>
    <property type="project" value="UniProtKB-EC"/>
</dbReference>
<comment type="cofactor">
    <cofactor evidence="6">
        <name>Co(2+)</name>
        <dbReference type="ChEBI" id="CHEBI:48828"/>
    </cofactor>
    <cofactor evidence="6">
        <name>Zn(2+)</name>
        <dbReference type="ChEBI" id="CHEBI:29105"/>
    </cofactor>
    <cofactor evidence="6">
        <name>Mn(2+)</name>
        <dbReference type="ChEBI" id="CHEBI:29035"/>
    </cofactor>
    <cofactor evidence="6">
        <name>Fe(2+)</name>
        <dbReference type="ChEBI" id="CHEBI:29033"/>
    </cofactor>
    <text evidence="6">Binds 2 divalent metal cations per subunit. Has a high-affinity and a low affinity metal-binding site. The true nature of the physiological cofactor is under debate. The enzyme is active with cobalt, zinc, manganese or divalent iron ions. Most likely, methionine aminopeptidases function as mononuclear Fe(2+)-metalloproteases under physiological conditions, and the catalytically relevant metal-binding site has been assigned to the histidine-containing high-affinity site.</text>
</comment>
<feature type="binding site" evidence="6">
    <location>
        <position position="75"/>
    </location>
    <ligand>
        <name>substrate</name>
    </ligand>
</feature>
<feature type="domain" description="Peptidase M24" evidence="8">
    <location>
        <begin position="10"/>
        <end position="238"/>
    </location>
</feature>
<evidence type="ECO:0000256" key="1">
    <source>
        <dbReference type="ARBA" id="ARBA00002521"/>
    </source>
</evidence>
<sequence>MIRTVVELASMRKAGKVTAEMLAACRDAVRPGITTADLDQVAREVLAKRAARSNFLGYHGFPAVICTSRNNVIVHGIPSPTEVLREGDIISIDAGAIVEGYHGDAAITVAVGEVSKPVQRLVEVTRASLVAGIEQMFAGRHLHEIGRAVEEVALGAHLGVIRDYVGHGIGTQMHEPPNVPNYWPGRPGPKLRVHEVYAVEPMLTLGGEETVVLPDGWGVVTADGTWAAHFEHTIAVTEDGPEVFTELDGTP</sequence>
<dbReference type="EMBL" id="JBFSHR010000003">
    <property type="protein sequence ID" value="MEX6428509.1"/>
    <property type="molecule type" value="Genomic_DNA"/>
</dbReference>
<dbReference type="SUPFAM" id="SSF55920">
    <property type="entry name" value="Creatinase/aminopeptidase"/>
    <property type="match status" value="1"/>
</dbReference>
<comment type="caution">
    <text evidence="9">The sequence shown here is derived from an EMBL/GenBank/DDBJ whole genome shotgun (WGS) entry which is preliminary data.</text>
</comment>
<evidence type="ECO:0000256" key="7">
    <source>
        <dbReference type="RuleBase" id="RU003653"/>
    </source>
</evidence>
<keyword evidence="4 6" id="KW-0479">Metal-binding</keyword>